<dbReference type="PANTHER" id="PTHR10775:SF182">
    <property type="entry name" value="TRANSPOSON, EN_SPM-LIKE, TRANSPOSASE-ASSOCIATED DOMAIN PROTEIN-RELATED"/>
    <property type="match status" value="1"/>
</dbReference>
<keyword evidence="2" id="KW-0472">Membrane</keyword>
<dbReference type="Proteomes" id="UP001231189">
    <property type="component" value="Unassembled WGS sequence"/>
</dbReference>
<proteinExistence type="predicted"/>
<sequence>MKVAVLNKLAPDPLQSRRLPLRLVSDLRVRFPCVIAVAAAAISWWILSSSSAVVVVHVPASLRRLGGVVQERSRLSASLWVSMTAHSRSKRIGCWFCGCWRAALLVSIDKVDWFKWCGDPEELGVIPGRRSPGYVISPFTADPFRGPQSSSTARKLLQVLASWRSIFVSVVGGFWRCLLVACTEDFRGLFVISVLLEVLCVKRRMSRQWMYGDRCHPDFINGMHYFLNVAEANRQSNGFIYCPCSSCKNMMDYSTSKTIHVHLLENGFMPSYNCWTKHGERGVILEDNEEEEDSDNYPMFTEDGDSIMGEDEAEEEPIFYEPIFDDPDDDLGRAILDAKISCGSEKERLKLEKMLKNHKTLLYPNCEDGQKKLGTTLELLQWKAENGTSDKGFEKLLKIIKKMLPGENVLPSSTYEAKKVVCPLGLEVQKIHACINDCILYRGEYENLNACPVCSALRYMIRRDDPDDVEGESNPRKRVPAKARRRFYIVFFLRQGVVRYMLYLIEQSVLILPTALVPVAPTSRLISANLIILSHGFHRALPPRFDYRDPDASDDDDGDYDDYSGDYYRARNEYN</sequence>
<evidence type="ECO:0000259" key="3">
    <source>
        <dbReference type="Pfam" id="PF13963"/>
    </source>
</evidence>
<reference evidence="4" key="1">
    <citation type="submission" date="2023-07" db="EMBL/GenBank/DDBJ databases">
        <title>A chromosome-level genome assembly of Lolium multiflorum.</title>
        <authorList>
            <person name="Chen Y."/>
            <person name="Copetti D."/>
            <person name="Kolliker R."/>
            <person name="Studer B."/>
        </authorList>
    </citation>
    <scope>NUCLEOTIDE SEQUENCE</scope>
    <source>
        <strain evidence="4">02402/16</strain>
        <tissue evidence="4">Leaf</tissue>
    </source>
</reference>
<accession>A0AAD8RIR0</accession>
<dbReference type="AlphaFoldDB" id="A0AAD8RIR0"/>
<name>A0AAD8RIR0_LOLMU</name>
<evidence type="ECO:0000256" key="2">
    <source>
        <dbReference type="SAM" id="Phobius"/>
    </source>
</evidence>
<evidence type="ECO:0000256" key="1">
    <source>
        <dbReference type="SAM" id="MobiDB-lite"/>
    </source>
</evidence>
<feature type="compositionally biased region" description="Acidic residues" evidence="1">
    <location>
        <begin position="552"/>
        <end position="564"/>
    </location>
</feature>
<keyword evidence="2" id="KW-1133">Transmembrane helix</keyword>
<dbReference type="PANTHER" id="PTHR10775">
    <property type="entry name" value="OS08G0208400 PROTEIN"/>
    <property type="match status" value="1"/>
</dbReference>
<evidence type="ECO:0000313" key="5">
    <source>
        <dbReference type="Proteomes" id="UP001231189"/>
    </source>
</evidence>
<feature type="transmembrane region" description="Helical" evidence="2">
    <location>
        <begin position="29"/>
        <end position="56"/>
    </location>
</feature>
<keyword evidence="5" id="KW-1185">Reference proteome</keyword>
<gene>
    <name evidence="4" type="ORF">QYE76_026903</name>
</gene>
<organism evidence="4 5">
    <name type="scientific">Lolium multiflorum</name>
    <name type="common">Italian ryegrass</name>
    <name type="synonym">Lolium perenne subsp. multiflorum</name>
    <dbReference type="NCBI Taxonomy" id="4521"/>
    <lineage>
        <taxon>Eukaryota</taxon>
        <taxon>Viridiplantae</taxon>
        <taxon>Streptophyta</taxon>
        <taxon>Embryophyta</taxon>
        <taxon>Tracheophyta</taxon>
        <taxon>Spermatophyta</taxon>
        <taxon>Magnoliopsida</taxon>
        <taxon>Liliopsida</taxon>
        <taxon>Poales</taxon>
        <taxon>Poaceae</taxon>
        <taxon>BOP clade</taxon>
        <taxon>Pooideae</taxon>
        <taxon>Poodae</taxon>
        <taxon>Poeae</taxon>
        <taxon>Poeae Chloroplast Group 2 (Poeae type)</taxon>
        <taxon>Loliodinae</taxon>
        <taxon>Loliinae</taxon>
        <taxon>Lolium</taxon>
    </lineage>
</organism>
<protein>
    <recommendedName>
        <fullName evidence="3">Transposase-associated domain-containing protein</fullName>
    </recommendedName>
</protein>
<dbReference type="InterPro" id="IPR029480">
    <property type="entry name" value="Transpos_assoc"/>
</dbReference>
<dbReference type="EMBL" id="JAUUTY010000006">
    <property type="protein sequence ID" value="KAK1621386.1"/>
    <property type="molecule type" value="Genomic_DNA"/>
</dbReference>
<dbReference type="Pfam" id="PF13963">
    <property type="entry name" value="Transpos_assoc"/>
    <property type="match status" value="1"/>
</dbReference>
<feature type="region of interest" description="Disordered" evidence="1">
    <location>
        <begin position="548"/>
        <end position="575"/>
    </location>
</feature>
<comment type="caution">
    <text evidence="4">The sequence shown here is derived from an EMBL/GenBank/DDBJ whole genome shotgun (WGS) entry which is preliminary data.</text>
</comment>
<keyword evidence="2" id="KW-0812">Transmembrane</keyword>
<evidence type="ECO:0000313" key="4">
    <source>
        <dbReference type="EMBL" id="KAK1621386.1"/>
    </source>
</evidence>
<feature type="domain" description="Transposase-associated" evidence="3">
    <location>
        <begin position="207"/>
        <end position="280"/>
    </location>
</feature>